<dbReference type="GO" id="GO:0006508">
    <property type="term" value="P:proteolysis"/>
    <property type="evidence" value="ECO:0007669"/>
    <property type="project" value="InterPro"/>
</dbReference>
<protein>
    <recommendedName>
        <fullName evidence="5">Peptidase S8/S53 domain-containing protein</fullName>
    </recommendedName>
</protein>
<dbReference type="AlphaFoldDB" id="A0A5P1E3G6"/>
<sequence>MPSRNKLRNRPHVARKPMSPSLINYPDRIHRDTNLFQIRTARFGYNQEIGGLNATESDSTEANNATGAEAEETRRSSAQSASTVDELFRPKIPTGTGRPTRQARSATGNPVDDANVVGYAKGAASGLAPGAHLAVYKVSDGTSKDILKGIDQAIRDNMDILSMSVGFEKPLELYKDDIAIGSFAAVTKGIVTVRSGQGD</sequence>
<comment type="caution">
    <text evidence="3">Lacks conserved residue(s) required for the propagation of feature annotation.</text>
</comment>
<keyword evidence="2" id="KW-0732">Signal</keyword>
<dbReference type="PANTHER" id="PTHR10795">
    <property type="entry name" value="PROPROTEIN CONVERTASE SUBTILISIN/KEXIN"/>
    <property type="match status" value="1"/>
</dbReference>
<dbReference type="InterPro" id="IPR000209">
    <property type="entry name" value="Peptidase_S8/S53_dom"/>
</dbReference>
<dbReference type="Pfam" id="PF00082">
    <property type="entry name" value="Peptidase_S8"/>
    <property type="match status" value="1"/>
</dbReference>
<evidence type="ECO:0000313" key="7">
    <source>
        <dbReference type="Proteomes" id="UP000243459"/>
    </source>
</evidence>
<dbReference type="Gramene" id="ONK56047">
    <property type="protein sequence ID" value="ONK56047"/>
    <property type="gene ID" value="A4U43_C10F3590"/>
</dbReference>
<comment type="similarity">
    <text evidence="1 3">Belongs to the peptidase S8 family.</text>
</comment>
<feature type="compositionally biased region" description="Polar residues" evidence="4">
    <location>
        <begin position="97"/>
        <end position="108"/>
    </location>
</feature>
<name>A0A5P1E3G6_ASPOF</name>
<dbReference type="SUPFAM" id="SSF52743">
    <property type="entry name" value="Subtilisin-like"/>
    <property type="match status" value="1"/>
</dbReference>
<organism evidence="6 7">
    <name type="scientific">Asparagus officinalis</name>
    <name type="common">Garden asparagus</name>
    <dbReference type="NCBI Taxonomy" id="4686"/>
    <lineage>
        <taxon>Eukaryota</taxon>
        <taxon>Viridiplantae</taxon>
        <taxon>Streptophyta</taxon>
        <taxon>Embryophyta</taxon>
        <taxon>Tracheophyta</taxon>
        <taxon>Spermatophyta</taxon>
        <taxon>Magnoliopsida</taxon>
        <taxon>Liliopsida</taxon>
        <taxon>Asparagales</taxon>
        <taxon>Asparagaceae</taxon>
        <taxon>Asparagoideae</taxon>
        <taxon>Asparagus</taxon>
    </lineage>
</organism>
<feature type="domain" description="Peptidase S8/S53" evidence="5">
    <location>
        <begin position="103"/>
        <end position="195"/>
    </location>
</feature>
<feature type="region of interest" description="Disordered" evidence="4">
    <location>
        <begin position="52"/>
        <end position="112"/>
    </location>
</feature>
<dbReference type="PROSITE" id="PS51892">
    <property type="entry name" value="SUBTILASE"/>
    <property type="match status" value="1"/>
</dbReference>
<reference evidence="7" key="1">
    <citation type="journal article" date="2017" name="Nat. Commun.">
        <title>The asparagus genome sheds light on the origin and evolution of a young Y chromosome.</title>
        <authorList>
            <person name="Harkess A."/>
            <person name="Zhou J."/>
            <person name="Xu C."/>
            <person name="Bowers J.E."/>
            <person name="Van der Hulst R."/>
            <person name="Ayyampalayam S."/>
            <person name="Mercati F."/>
            <person name="Riccardi P."/>
            <person name="McKain M.R."/>
            <person name="Kakrana A."/>
            <person name="Tang H."/>
            <person name="Ray J."/>
            <person name="Groenendijk J."/>
            <person name="Arikit S."/>
            <person name="Mathioni S.M."/>
            <person name="Nakano M."/>
            <person name="Shan H."/>
            <person name="Telgmann-Rauber A."/>
            <person name="Kanno A."/>
            <person name="Yue Z."/>
            <person name="Chen H."/>
            <person name="Li W."/>
            <person name="Chen Y."/>
            <person name="Xu X."/>
            <person name="Zhang Y."/>
            <person name="Luo S."/>
            <person name="Chen H."/>
            <person name="Gao J."/>
            <person name="Mao Z."/>
            <person name="Pires J.C."/>
            <person name="Luo M."/>
            <person name="Kudrna D."/>
            <person name="Wing R.A."/>
            <person name="Meyers B.C."/>
            <person name="Yi K."/>
            <person name="Kong H."/>
            <person name="Lavrijsen P."/>
            <person name="Sunseri F."/>
            <person name="Falavigna A."/>
            <person name="Ye Y."/>
            <person name="Leebens-Mack J.H."/>
            <person name="Chen G."/>
        </authorList>
    </citation>
    <scope>NUCLEOTIDE SEQUENCE [LARGE SCALE GENOMIC DNA]</scope>
    <source>
        <strain evidence="7">cv. DH0086</strain>
    </source>
</reference>
<accession>A0A5P1E3G6</accession>
<feature type="region of interest" description="Disordered" evidence="4">
    <location>
        <begin position="1"/>
        <end position="26"/>
    </location>
</feature>
<proteinExistence type="inferred from homology"/>
<gene>
    <name evidence="6" type="ORF">A4U43_C10F3590</name>
</gene>
<dbReference type="EMBL" id="CM007390">
    <property type="protein sequence ID" value="ONK56047.1"/>
    <property type="molecule type" value="Genomic_DNA"/>
</dbReference>
<evidence type="ECO:0000256" key="1">
    <source>
        <dbReference type="ARBA" id="ARBA00011073"/>
    </source>
</evidence>
<dbReference type="InterPro" id="IPR036852">
    <property type="entry name" value="Peptidase_S8/S53_dom_sf"/>
</dbReference>
<evidence type="ECO:0000313" key="6">
    <source>
        <dbReference type="EMBL" id="ONK56047.1"/>
    </source>
</evidence>
<dbReference type="GO" id="GO:0004252">
    <property type="term" value="F:serine-type endopeptidase activity"/>
    <property type="evidence" value="ECO:0007669"/>
    <property type="project" value="InterPro"/>
</dbReference>
<evidence type="ECO:0000259" key="5">
    <source>
        <dbReference type="Pfam" id="PF00082"/>
    </source>
</evidence>
<dbReference type="InterPro" id="IPR045051">
    <property type="entry name" value="SBT"/>
</dbReference>
<keyword evidence="7" id="KW-1185">Reference proteome</keyword>
<evidence type="ECO:0000256" key="2">
    <source>
        <dbReference type="ARBA" id="ARBA00022729"/>
    </source>
</evidence>
<feature type="compositionally biased region" description="Basic residues" evidence="4">
    <location>
        <begin position="1"/>
        <end position="15"/>
    </location>
</feature>
<dbReference type="Gene3D" id="3.40.50.200">
    <property type="entry name" value="Peptidase S8/S53 domain"/>
    <property type="match status" value="1"/>
</dbReference>
<dbReference type="Proteomes" id="UP000243459">
    <property type="component" value="Chromosome 10"/>
</dbReference>
<evidence type="ECO:0000256" key="4">
    <source>
        <dbReference type="SAM" id="MobiDB-lite"/>
    </source>
</evidence>
<evidence type="ECO:0000256" key="3">
    <source>
        <dbReference type="PROSITE-ProRule" id="PRU01240"/>
    </source>
</evidence>